<feature type="transmembrane region" description="Helical" evidence="2">
    <location>
        <begin position="6"/>
        <end position="27"/>
    </location>
</feature>
<sequence>MKKIAVGYVVGIVSALVVLLGLVLAFSQELEKEFKDMWEQKEEPELEITVYPSEDIELNHALGMNASELSDFLSQGNQQKRRSYASVFESGLRIDIVSVYDDEGPQRVQRITFDEGKVQNHLIELSSELEISMDDSSTAELSEPEIDFLNSERLLRAVQERLQSSEVSQANMERLGGDTDARPSETGISVNSSESHNNQPEN</sequence>
<feature type="region of interest" description="Disordered" evidence="1">
    <location>
        <begin position="163"/>
        <end position="202"/>
    </location>
</feature>
<evidence type="ECO:0000256" key="1">
    <source>
        <dbReference type="SAM" id="MobiDB-lite"/>
    </source>
</evidence>
<evidence type="ECO:0000313" key="4">
    <source>
        <dbReference type="Proteomes" id="UP000525652"/>
    </source>
</evidence>
<organism evidence="3 4">
    <name type="scientific">Puniceicoccus vermicola</name>
    <dbReference type="NCBI Taxonomy" id="388746"/>
    <lineage>
        <taxon>Bacteria</taxon>
        <taxon>Pseudomonadati</taxon>
        <taxon>Verrucomicrobiota</taxon>
        <taxon>Opitutia</taxon>
        <taxon>Puniceicoccales</taxon>
        <taxon>Puniceicoccaceae</taxon>
        <taxon>Puniceicoccus</taxon>
    </lineage>
</organism>
<accession>A0A7X1AWF5</accession>
<keyword evidence="2" id="KW-1133">Transmembrane helix</keyword>
<gene>
    <name evidence="3" type="ORF">H5P30_05650</name>
</gene>
<protein>
    <submittedName>
        <fullName evidence="3">Uncharacterized protein</fullName>
    </submittedName>
</protein>
<feature type="compositionally biased region" description="Polar residues" evidence="1">
    <location>
        <begin position="186"/>
        <end position="202"/>
    </location>
</feature>
<dbReference type="Proteomes" id="UP000525652">
    <property type="component" value="Unassembled WGS sequence"/>
</dbReference>
<evidence type="ECO:0000256" key="2">
    <source>
        <dbReference type="SAM" id="Phobius"/>
    </source>
</evidence>
<dbReference type="RefSeq" id="WP_185691978.1">
    <property type="nucleotide sequence ID" value="NZ_JACHVA010000051.1"/>
</dbReference>
<comment type="caution">
    <text evidence="3">The sequence shown here is derived from an EMBL/GenBank/DDBJ whole genome shotgun (WGS) entry which is preliminary data.</text>
</comment>
<evidence type="ECO:0000313" key="3">
    <source>
        <dbReference type="EMBL" id="MBC2601256.1"/>
    </source>
</evidence>
<keyword evidence="2" id="KW-0812">Transmembrane</keyword>
<proteinExistence type="predicted"/>
<dbReference type="EMBL" id="JACHVA010000051">
    <property type="protein sequence ID" value="MBC2601256.1"/>
    <property type="molecule type" value="Genomic_DNA"/>
</dbReference>
<name>A0A7X1AWF5_9BACT</name>
<keyword evidence="2" id="KW-0472">Membrane</keyword>
<dbReference type="AlphaFoldDB" id="A0A7X1AWF5"/>
<reference evidence="3 4" key="1">
    <citation type="submission" date="2020-07" db="EMBL/GenBank/DDBJ databases">
        <authorList>
            <person name="Feng X."/>
        </authorList>
    </citation>
    <scope>NUCLEOTIDE SEQUENCE [LARGE SCALE GENOMIC DNA]</scope>
    <source>
        <strain evidence="3 4">JCM14086</strain>
    </source>
</reference>
<keyword evidence="4" id="KW-1185">Reference proteome</keyword>